<dbReference type="AlphaFoldDB" id="A0AAW2Z3A7"/>
<dbReference type="Proteomes" id="UP001431209">
    <property type="component" value="Unassembled WGS sequence"/>
</dbReference>
<evidence type="ECO:0000256" key="1">
    <source>
        <dbReference type="SAM" id="Coils"/>
    </source>
</evidence>
<dbReference type="Gene3D" id="1.25.40.10">
    <property type="entry name" value="Tetratricopeptide repeat domain"/>
    <property type="match status" value="1"/>
</dbReference>
<feature type="non-terminal residue" evidence="4">
    <location>
        <position position="1"/>
    </location>
</feature>
<proteinExistence type="predicted"/>
<sequence length="764" mass="86399">KHAQEAELLVTTFSLDLITGQQVKSVSEALQTLEKTIFDGATNLDQLDELLDPSCELCIAFTDGQHTIGPDITPSTTYSIPLYIINTSPSCNSQLLTHVATKSGGAFYDGYTLSHERIVNVITQPVLIFLTCDYEPEQLEEIYPNEPVVIDTNNGYFHIYGKLKPNINVAEMTCIFKNGNQTNNSTFTIPITIHPSPSDTKVNDKENVIAHLWVKQKLSCMSAFPEIFSDQLKQLAIDWKIVTPETSLIVLETSQQYIKHKIRPHEKLTQMVKDYENEVKRQEEATEHDKQAKIEIVKKMWKLRRDWYEKNHALVNSERKYLLKYSSTNARSQSRPPSESRMYSGSIFSSKESLGPPPEHSYARSSPAPASSRSAPPPAYKSIAPLPPGMCVPPPSPSQKLSVAPPPPPTSESVAPPSGFGGPIPLYANSAPRDKVQEKESKKESAVSGRQSPTNGEVMPQREAINTSSISVENFDSTWYLGRIKEANDPYRTYLSLRNNHSTSPAFFLDVADYFLSSKSKQNQGLTILTNILELELDSEQLLRIVSYRLDQSKRYLESEYLFEKVLKMRPDQPQSYRDLALIKEKLNKLTEAADLLNQVVYKRWDKRFEEIEVTALIELNHLLTKDSSLYVCDEYFRYKMDLDLRISMAWDTNDTDVDLHVYEGVANGQTACYSRRDTTIGGHVSKDFRQGYGPEEYMLKVAPSGTYKVMINYFKNHQKSLSGGTTVLLTFFTNYMRPNEKSETVTVRLTSIASMLEVCSIKV</sequence>
<evidence type="ECO:0000313" key="4">
    <source>
        <dbReference type="EMBL" id="KAL0483404.1"/>
    </source>
</evidence>
<feature type="region of interest" description="Disordered" evidence="2">
    <location>
        <begin position="327"/>
        <end position="465"/>
    </location>
</feature>
<keyword evidence="1" id="KW-0175">Coiled coil</keyword>
<feature type="compositionally biased region" description="Basic and acidic residues" evidence="2">
    <location>
        <begin position="432"/>
        <end position="445"/>
    </location>
</feature>
<evidence type="ECO:0000256" key="2">
    <source>
        <dbReference type="SAM" id="MobiDB-lite"/>
    </source>
</evidence>
<dbReference type="InterPro" id="IPR019220">
    <property type="entry name" value="DUF2135"/>
</dbReference>
<evidence type="ECO:0000313" key="5">
    <source>
        <dbReference type="Proteomes" id="UP001431209"/>
    </source>
</evidence>
<reference evidence="4 5" key="1">
    <citation type="submission" date="2024-03" db="EMBL/GenBank/DDBJ databases">
        <title>The Acrasis kona genome and developmental transcriptomes reveal deep origins of eukaryotic multicellular pathways.</title>
        <authorList>
            <person name="Sheikh S."/>
            <person name="Fu C.-J."/>
            <person name="Brown M.W."/>
            <person name="Baldauf S.L."/>
        </authorList>
    </citation>
    <scope>NUCLEOTIDE SEQUENCE [LARGE SCALE GENOMIC DNA]</scope>
    <source>
        <strain evidence="4 5">ATCC MYA-3509</strain>
    </source>
</reference>
<feature type="compositionally biased region" description="Pro residues" evidence="2">
    <location>
        <begin position="375"/>
        <end position="397"/>
    </location>
</feature>
<feature type="compositionally biased region" description="Low complexity" evidence="2">
    <location>
        <begin position="363"/>
        <end position="374"/>
    </location>
</feature>
<organism evidence="4 5">
    <name type="scientific">Acrasis kona</name>
    <dbReference type="NCBI Taxonomy" id="1008807"/>
    <lineage>
        <taxon>Eukaryota</taxon>
        <taxon>Discoba</taxon>
        <taxon>Heterolobosea</taxon>
        <taxon>Tetramitia</taxon>
        <taxon>Eutetramitia</taxon>
        <taxon>Acrasidae</taxon>
        <taxon>Acrasis</taxon>
    </lineage>
</organism>
<keyword evidence="5" id="KW-1185">Reference proteome</keyword>
<evidence type="ECO:0000259" key="3">
    <source>
        <dbReference type="Pfam" id="PF09906"/>
    </source>
</evidence>
<dbReference type="Pfam" id="PF09906">
    <property type="entry name" value="DUF2135"/>
    <property type="match status" value="1"/>
</dbReference>
<protein>
    <submittedName>
        <fullName evidence="4">YfaP</fullName>
    </submittedName>
</protein>
<feature type="domain" description="DUF2135" evidence="3">
    <location>
        <begin position="703"/>
        <end position="750"/>
    </location>
</feature>
<gene>
    <name evidence="4" type="ORF">AKO1_001892</name>
</gene>
<accession>A0AAW2Z3A7</accession>
<feature type="compositionally biased region" description="Polar residues" evidence="2">
    <location>
        <begin position="327"/>
        <end position="352"/>
    </location>
</feature>
<comment type="caution">
    <text evidence="4">The sequence shown here is derived from an EMBL/GenBank/DDBJ whole genome shotgun (WGS) entry which is preliminary data.</text>
</comment>
<feature type="coiled-coil region" evidence="1">
    <location>
        <begin position="265"/>
        <end position="292"/>
    </location>
</feature>
<dbReference type="InterPro" id="IPR011990">
    <property type="entry name" value="TPR-like_helical_dom_sf"/>
</dbReference>
<dbReference type="EMBL" id="JAOPGA020000954">
    <property type="protein sequence ID" value="KAL0483404.1"/>
    <property type="molecule type" value="Genomic_DNA"/>
</dbReference>
<name>A0AAW2Z3A7_9EUKA</name>
<dbReference type="SUPFAM" id="SSF48452">
    <property type="entry name" value="TPR-like"/>
    <property type="match status" value="1"/>
</dbReference>